<proteinExistence type="predicted"/>
<dbReference type="InterPro" id="IPR018062">
    <property type="entry name" value="HTH_AraC-typ_CS"/>
</dbReference>
<organism evidence="5 6">
    <name type="scientific">Vibrio harveyi</name>
    <name type="common">Beneckea harveyi</name>
    <dbReference type="NCBI Taxonomy" id="669"/>
    <lineage>
        <taxon>Bacteria</taxon>
        <taxon>Pseudomonadati</taxon>
        <taxon>Pseudomonadota</taxon>
        <taxon>Gammaproteobacteria</taxon>
        <taxon>Vibrionales</taxon>
        <taxon>Vibrionaceae</taxon>
        <taxon>Vibrio</taxon>
    </lineage>
</organism>
<keyword evidence="2" id="KW-0238">DNA-binding</keyword>
<keyword evidence="1" id="KW-0805">Transcription regulation</keyword>
<accession>A0A8B3DD33</accession>
<dbReference type="GO" id="GO:0003700">
    <property type="term" value="F:DNA-binding transcription factor activity"/>
    <property type="evidence" value="ECO:0007669"/>
    <property type="project" value="InterPro"/>
</dbReference>
<evidence type="ECO:0000313" key="5">
    <source>
        <dbReference type="EMBL" id="RIW03515.1"/>
    </source>
</evidence>
<dbReference type="SMART" id="SM00342">
    <property type="entry name" value="HTH_ARAC"/>
    <property type="match status" value="1"/>
</dbReference>
<evidence type="ECO:0000256" key="3">
    <source>
        <dbReference type="ARBA" id="ARBA00023163"/>
    </source>
</evidence>
<dbReference type="PANTHER" id="PTHR43280:SF11">
    <property type="entry name" value="RCS-SPECIFIC HTH-TYPE TRANSCRIPTIONAL ACTIVATOR RCLR"/>
    <property type="match status" value="1"/>
</dbReference>
<dbReference type="PROSITE" id="PS01124">
    <property type="entry name" value="HTH_ARAC_FAMILY_2"/>
    <property type="match status" value="1"/>
</dbReference>
<evidence type="ECO:0000256" key="2">
    <source>
        <dbReference type="ARBA" id="ARBA00023125"/>
    </source>
</evidence>
<protein>
    <submittedName>
        <fullName evidence="5">Helix-turn-helix domain-containing protein</fullName>
    </submittedName>
</protein>
<reference evidence="5 6" key="1">
    <citation type="submission" date="2018-08" db="EMBL/GenBank/DDBJ databases">
        <title>Vibrio harveyi strains pathogenic to white snook Centropomus viridis Lockington (1877) and potential probiotic bacteria.</title>
        <authorList>
            <person name="Soto-Rodriguez S."/>
            <person name="Gomez-Gil B."/>
            <person name="Lozano-Olvera R."/>
        </authorList>
    </citation>
    <scope>NUCLEOTIDE SEQUENCE [LARGE SCALE GENOMIC DNA]</scope>
    <source>
        <strain evidence="5 6">CAIM 1508</strain>
    </source>
</reference>
<feature type="domain" description="HTH araC/xylS-type" evidence="4">
    <location>
        <begin position="166"/>
        <end position="263"/>
    </location>
</feature>
<dbReference type="Pfam" id="PF12833">
    <property type="entry name" value="HTH_18"/>
    <property type="match status" value="1"/>
</dbReference>
<evidence type="ECO:0000313" key="6">
    <source>
        <dbReference type="Proteomes" id="UP000253437"/>
    </source>
</evidence>
<name>A0A8B3DD33_VIBHA</name>
<evidence type="ECO:0000256" key="1">
    <source>
        <dbReference type="ARBA" id="ARBA00023015"/>
    </source>
</evidence>
<dbReference type="AlphaFoldDB" id="A0A8B3DD33"/>
<gene>
    <name evidence="5" type="ORF">DS957_024390</name>
</gene>
<comment type="caution">
    <text evidence="5">The sequence shown here is derived from an EMBL/GenBank/DDBJ whole genome shotgun (WGS) entry which is preliminary data.</text>
</comment>
<dbReference type="InterPro" id="IPR020449">
    <property type="entry name" value="Tscrpt_reg_AraC-type_HTH"/>
</dbReference>
<dbReference type="GO" id="GO:0043565">
    <property type="term" value="F:sequence-specific DNA binding"/>
    <property type="evidence" value="ECO:0007669"/>
    <property type="project" value="InterPro"/>
</dbReference>
<dbReference type="Proteomes" id="UP000253437">
    <property type="component" value="Unassembled WGS sequence"/>
</dbReference>
<evidence type="ECO:0000259" key="4">
    <source>
        <dbReference type="PROSITE" id="PS01124"/>
    </source>
</evidence>
<dbReference type="EMBL" id="QOUW02000157">
    <property type="protein sequence ID" value="RIW03515.1"/>
    <property type="molecule type" value="Genomic_DNA"/>
</dbReference>
<dbReference type="PANTHER" id="PTHR43280">
    <property type="entry name" value="ARAC-FAMILY TRANSCRIPTIONAL REGULATOR"/>
    <property type="match status" value="1"/>
</dbReference>
<keyword evidence="3" id="KW-0804">Transcription</keyword>
<dbReference type="InterPro" id="IPR009057">
    <property type="entry name" value="Homeodomain-like_sf"/>
</dbReference>
<dbReference type="PROSITE" id="PS00041">
    <property type="entry name" value="HTH_ARAC_FAMILY_1"/>
    <property type="match status" value="1"/>
</dbReference>
<dbReference type="InterPro" id="IPR018060">
    <property type="entry name" value="HTH_AraC"/>
</dbReference>
<sequence length="269" mass="30865">MFFHQVQSKKVTLKPYRSKRSLLVRISNYQGFIAINGNEVSLFNNSLLVIPEGAMVECDLLRQGDESSFEVVTLNKTDTKKMKVKLEKLNDLILNKNKNESFILYKSKELCEIFYSNRQLNNCQKLKSIKNIALKQSIFHLVLLLYKKGVDVSILFNSDYHISLSSRLAKLFMSEPTKKWTLDLAASCMFTSPSTLRRNLSKEGGAFSHILNDVRLGISINYLTFTSYNVLKISELSGFNSSAYFCTIFKKKYGVTPQEFRKNSKENNI</sequence>
<dbReference type="SUPFAM" id="SSF46689">
    <property type="entry name" value="Homeodomain-like"/>
    <property type="match status" value="1"/>
</dbReference>
<dbReference type="Gene3D" id="1.10.10.60">
    <property type="entry name" value="Homeodomain-like"/>
    <property type="match status" value="1"/>
</dbReference>
<dbReference type="PRINTS" id="PR00032">
    <property type="entry name" value="HTHARAC"/>
</dbReference>